<keyword evidence="5" id="KW-1185">Reference proteome</keyword>
<name>A0AAP3XRN0_9PROT</name>
<keyword evidence="1" id="KW-0812">Transmembrane</keyword>
<dbReference type="InterPro" id="IPR011933">
    <property type="entry name" value="Double_TM_dom"/>
</dbReference>
<dbReference type="Proteomes" id="UP001301140">
    <property type="component" value="Unassembled WGS sequence"/>
</dbReference>
<feature type="domain" description="DUF4159" evidence="3">
    <location>
        <begin position="684"/>
        <end position="892"/>
    </location>
</feature>
<dbReference type="SUPFAM" id="SSF52317">
    <property type="entry name" value="Class I glutamine amidotransferase-like"/>
    <property type="match status" value="1"/>
</dbReference>
<organism evidence="4 5">
    <name type="scientific">Marinimicrococcus flavescens</name>
    <dbReference type="NCBI Taxonomy" id="3031815"/>
    <lineage>
        <taxon>Bacteria</taxon>
        <taxon>Pseudomonadati</taxon>
        <taxon>Pseudomonadota</taxon>
        <taxon>Alphaproteobacteria</taxon>
        <taxon>Geminicoccales</taxon>
        <taxon>Geminicoccaceae</taxon>
        <taxon>Marinimicrococcus</taxon>
    </lineage>
</organism>
<dbReference type="PANTHER" id="PTHR37464">
    <property type="entry name" value="BLL2463 PROTEIN"/>
    <property type="match status" value="1"/>
</dbReference>
<comment type="caution">
    <text evidence="4">The sequence shown here is derived from an EMBL/GenBank/DDBJ whole genome shotgun (WGS) entry which is preliminary data.</text>
</comment>
<dbReference type="RefSeq" id="WP_327789156.1">
    <property type="nucleotide sequence ID" value="NZ_JARGEQ010000092.1"/>
</dbReference>
<feature type="transmembrane region" description="Helical" evidence="1">
    <location>
        <begin position="61"/>
        <end position="83"/>
    </location>
</feature>
<keyword evidence="1" id="KW-1133">Transmembrane helix</keyword>
<dbReference type="EMBL" id="JARGEQ010000092">
    <property type="protein sequence ID" value="MDF1586739.1"/>
    <property type="molecule type" value="Genomic_DNA"/>
</dbReference>
<dbReference type="NCBIfam" id="TIGR02226">
    <property type="entry name" value="two_anch"/>
    <property type="match status" value="1"/>
</dbReference>
<keyword evidence="1" id="KW-0472">Membrane</keyword>
<proteinExistence type="predicted"/>
<evidence type="ECO:0000259" key="2">
    <source>
        <dbReference type="Pfam" id="PF07584"/>
    </source>
</evidence>
<dbReference type="InterPro" id="IPR024163">
    <property type="entry name" value="Aerotolerance_reg_N"/>
</dbReference>
<protein>
    <submittedName>
        <fullName evidence="4">DUF4159 domain-containing protein</fullName>
    </submittedName>
</protein>
<dbReference type="Pfam" id="PF13709">
    <property type="entry name" value="DUF4159"/>
    <property type="match status" value="1"/>
</dbReference>
<dbReference type="InterPro" id="IPR025297">
    <property type="entry name" value="DUF4159"/>
</dbReference>
<evidence type="ECO:0000256" key="1">
    <source>
        <dbReference type="SAM" id="Phobius"/>
    </source>
</evidence>
<feature type="transmembrane region" description="Helical" evidence="1">
    <location>
        <begin position="6"/>
        <end position="28"/>
    </location>
</feature>
<evidence type="ECO:0000313" key="4">
    <source>
        <dbReference type="EMBL" id="MDF1586739.1"/>
    </source>
</evidence>
<evidence type="ECO:0000259" key="3">
    <source>
        <dbReference type="Pfam" id="PF13709"/>
    </source>
</evidence>
<dbReference type="Pfam" id="PF07584">
    <property type="entry name" value="BatA"/>
    <property type="match status" value="1"/>
</dbReference>
<dbReference type="Gene3D" id="3.40.50.880">
    <property type="match status" value="1"/>
</dbReference>
<dbReference type="InterPro" id="IPR029062">
    <property type="entry name" value="Class_I_gatase-like"/>
</dbReference>
<dbReference type="CDD" id="cd03143">
    <property type="entry name" value="A4_beta-galactosidase_middle_domain"/>
    <property type="match status" value="1"/>
</dbReference>
<gene>
    <name evidence="4" type="ORF">PZ740_10135</name>
</gene>
<accession>A0AAP3XRN0</accession>
<feature type="domain" description="Aerotolerance regulator N-terminal" evidence="2">
    <location>
        <begin position="7"/>
        <end position="81"/>
    </location>
</feature>
<evidence type="ECO:0000313" key="5">
    <source>
        <dbReference type="Proteomes" id="UP001301140"/>
    </source>
</evidence>
<sequence>MLDLGLLAFTQPWLLATALALPALWLLLRVVPPAPRRQGFPALRLLLQLQSSRQTPARTPWWLLLLRLLIAALLILAFAGPLLNPAPQLAGRGPLLLVVDDGWAAAARWQERLAALDALLHQAEREKREVLMLRTAPPPEGSTALVRTTAAAAREALAGFRAHPWPVDRAAALAALDGLSGELVPVWLSDGLATSAAARAAAEQLAGRLRELGPLRVLAEAPGELAPLLLEPDEAGDAFTMRAMRAAPGPAEARAFRALGPAGEVLASGSLELPEGERTGSTALGLPLDLRNRIARLELVPHQGAGGVVLLDERWRRRTVGLLGPQHAVEDQPLLAELYYLQKAFAPFAEVRTAPLDLLLATPLSLLVMTDTGRLPPAERQRIEAWMEEGGVVLRFAGPRLAASEDALVPVRLRAGDRSLGGALSWSEPLALAPFPAGSPFAGLEPSPEARVSRQVLAQPGPALREATLASLADGTPIVTARRQGHGWLILVHTTANTAWTTLPLSGLYVDMLRRVLALAPGAGGTRKGMLEARAVLDAQGLLGDPPRRLQPVPASSFDALVPAPAHPPGLYGPVRASREEESGQARVALNLQAGIDELIPLATEAFGVAPERYTRARELDLAPWLLLAAFILALLDLVLGYLLRGLVPRLGRAAAAVALAGLAVPGLAQAQETADTALANETRLAYVRTGLARVDELSHAGLAGLGRVLGMRSSVDTGEPVPVDPAADELALFPLLYWPVPPEHPNLAEGAIERVDRYLRNGGMILFDTGDASSLLPGQQGGGPGELRLAALLEGLDLPPLLPVPPDHVLTRSFYLLQEFPGRWAGQPVWIDQVPPSINDGVSSVIIGAHDWAAAWAEDEYGRSLLPVVPGGERQRETARRFGVNLVMYALTGNYKTDQVHVPALLERLGQ</sequence>
<dbReference type="AlphaFoldDB" id="A0AAP3XRN0"/>
<reference evidence="4 5" key="1">
    <citation type="submission" date="2023-03" db="EMBL/GenBank/DDBJ databases">
        <title>YIM 152171 draft genome.</title>
        <authorList>
            <person name="Yang Z."/>
        </authorList>
    </citation>
    <scope>NUCLEOTIDE SEQUENCE [LARGE SCALE GENOMIC DNA]</scope>
    <source>
        <strain evidence="4 5">YIM 152171</strain>
    </source>
</reference>
<dbReference type="PANTHER" id="PTHR37464:SF1">
    <property type="entry name" value="BLL2463 PROTEIN"/>
    <property type="match status" value="1"/>
</dbReference>
<feature type="transmembrane region" description="Helical" evidence="1">
    <location>
        <begin position="622"/>
        <end position="644"/>
    </location>
</feature>
<dbReference type="Gene3D" id="3.40.50.12140">
    <property type="entry name" value="Domain of unknown function DUF4159"/>
    <property type="match status" value="1"/>
</dbReference>